<reference evidence="2 3" key="1">
    <citation type="journal article" date="2012" name="Stand. Genomic Sci.">
        <title>Genome sequence of the halotolerant bacterium Corynebacterium halotolerans type strain YIM 70093(T) (= DSM 44683(T)).</title>
        <authorList>
            <person name="Ruckert C."/>
            <person name="Albersmeier A."/>
            <person name="Al-Dilaimi A."/>
            <person name="Niehaus K."/>
            <person name="Szczepanowski R."/>
            <person name="Kalinowski J."/>
        </authorList>
    </citation>
    <scope>NUCLEOTIDE SEQUENCE [LARGE SCALE GENOMIC DNA]</scope>
    <source>
        <strain evidence="2">YIM 70093</strain>
    </source>
</reference>
<keyword evidence="3" id="KW-1185">Reference proteome</keyword>
<protein>
    <recommendedName>
        <fullName evidence="1">ATPase AAA-type core domain-containing protein</fullName>
    </recommendedName>
</protein>
<dbReference type="STRING" id="1121362.A605_05435"/>
<dbReference type="InterPro" id="IPR003959">
    <property type="entry name" value="ATPase_AAA_core"/>
</dbReference>
<proteinExistence type="predicted"/>
<feature type="domain" description="ATPase AAA-type core" evidence="1">
    <location>
        <begin position="1"/>
        <end position="29"/>
    </location>
</feature>
<dbReference type="NCBIfam" id="NF005115">
    <property type="entry name" value="PRK06547.1"/>
    <property type="match status" value="1"/>
</dbReference>
<gene>
    <name evidence="2" type="ORF">A605_05435</name>
</gene>
<dbReference type="PATRIC" id="fig|1121362.3.peg.1093"/>
<dbReference type="SUPFAM" id="SSF52540">
    <property type="entry name" value="P-loop containing nucleoside triphosphate hydrolases"/>
    <property type="match status" value="1"/>
</dbReference>
<dbReference type="Gene3D" id="3.40.50.300">
    <property type="entry name" value="P-loop containing nucleotide triphosphate hydrolases"/>
    <property type="match status" value="1"/>
</dbReference>
<evidence type="ECO:0000259" key="1">
    <source>
        <dbReference type="Pfam" id="PF00004"/>
    </source>
</evidence>
<evidence type="ECO:0000313" key="3">
    <source>
        <dbReference type="Proteomes" id="UP000011723"/>
    </source>
</evidence>
<organism evidence="2 3">
    <name type="scientific">Corynebacterium halotolerans YIM 70093 = DSM 44683</name>
    <dbReference type="NCBI Taxonomy" id="1121362"/>
    <lineage>
        <taxon>Bacteria</taxon>
        <taxon>Bacillati</taxon>
        <taxon>Actinomycetota</taxon>
        <taxon>Actinomycetes</taxon>
        <taxon>Mycobacteriales</taxon>
        <taxon>Corynebacteriaceae</taxon>
        <taxon>Corynebacterium</taxon>
    </lineage>
</organism>
<dbReference type="KEGG" id="chn:A605_05435"/>
<evidence type="ECO:0000313" key="2">
    <source>
        <dbReference type="EMBL" id="AGF72093.1"/>
    </source>
</evidence>
<dbReference type="HOGENOM" id="CLU_087906_2_0_11"/>
<dbReference type="GO" id="GO:0016887">
    <property type="term" value="F:ATP hydrolysis activity"/>
    <property type="evidence" value="ECO:0007669"/>
    <property type="project" value="InterPro"/>
</dbReference>
<dbReference type="Pfam" id="PF00004">
    <property type="entry name" value="AAA"/>
    <property type="match status" value="1"/>
</dbReference>
<dbReference type="AlphaFoldDB" id="M1NL24"/>
<name>M1NL24_9CORY</name>
<dbReference type="EMBL" id="CP003697">
    <property type="protein sequence ID" value="AGF72093.1"/>
    <property type="molecule type" value="Genomic_DNA"/>
</dbReference>
<dbReference type="GO" id="GO:0005524">
    <property type="term" value="F:ATP binding"/>
    <property type="evidence" value="ECO:0007669"/>
    <property type="project" value="InterPro"/>
</dbReference>
<dbReference type="eggNOG" id="COG3265">
    <property type="taxonomic scope" value="Bacteria"/>
</dbReference>
<dbReference type="InterPro" id="IPR027417">
    <property type="entry name" value="P-loop_NTPase"/>
</dbReference>
<sequence>MLVDGPSGAGKTTFAKAVAARVGLTVVHLDDFYPGWSGLAAASRMVVEDVLDPVRPGFRRWDWEADAPGDWVALDPAESVVIEGVGAVTEASVTAARALGEVLTVRLDAPADERRARALARDPGYAPWWGMWAEQEAVHFAAHGHLPVDFALEW</sequence>
<dbReference type="Proteomes" id="UP000011723">
    <property type="component" value="Chromosome"/>
</dbReference>
<accession>M1NL24</accession>